<dbReference type="GO" id="GO:0007010">
    <property type="term" value="P:cytoskeleton organization"/>
    <property type="evidence" value="ECO:0007669"/>
    <property type="project" value="InterPro"/>
</dbReference>
<evidence type="ECO:0000313" key="7">
    <source>
        <dbReference type="EMBL" id="KAK9677008.1"/>
    </source>
</evidence>
<protein>
    <submittedName>
        <fullName evidence="7">Uncharacterized protein</fullName>
    </submittedName>
</protein>
<evidence type="ECO:0000256" key="1">
    <source>
        <dbReference type="ARBA" id="ARBA00004245"/>
    </source>
</evidence>
<dbReference type="EMBL" id="JBDFQZ010000011">
    <property type="protein sequence ID" value="KAK9677008.1"/>
    <property type="molecule type" value="Genomic_DNA"/>
</dbReference>
<comment type="subcellular location">
    <subcellularLocation>
        <location evidence="1">Cytoplasm</location>
        <location evidence="1">Cytoskeleton</location>
    </subcellularLocation>
</comment>
<keyword evidence="3" id="KW-0963">Cytoplasm</keyword>
<dbReference type="Proteomes" id="UP001443914">
    <property type="component" value="Unassembled WGS sequence"/>
</dbReference>
<evidence type="ECO:0000313" key="8">
    <source>
        <dbReference type="Proteomes" id="UP001443914"/>
    </source>
</evidence>
<dbReference type="PANTHER" id="PTHR31246">
    <property type="entry name" value="MICROTUBULE-ASSOCIATED PROTEIN 70-2"/>
    <property type="match status" value="1"/>
</dbReference>
<keyword evidence="4" id="KW-0493">Microtubule</keyword>
<comment type="similarity">
    <text evidence="2">Belongs to the MAP70 family.</text>
</comment>
<dbReference type="GO" id="GO:0008017">
    <property type="term" value="F:microtubule binding"/>
    <property type="evidence" value="ECO:0007669"/>
    <property type="project" value="InterPro"/>
</dbReference>
<keyword evidence="8" id="KW-1185">Reference proteome</keyword>
<evidence type="ECO:0000256" key="6">
    <source>
        <dbReference type="ARBA" id="ARBA00023212"/>
    </source>
</evidence>
<evidence type="ECO:0000256" key="4">
    <source>
        <dbReference type="ARBA" id="ARBA00022701"/>
    </source>
</evidence>
<gene>
    <name evidence="7" type="ORF">RND81_11G115600</name>
</gene>
<dbReference type="InterPro" id="IPR009768">
    <property type="entry name" value="MAP70"/>
</dbReference>
<dbReference type="PANTHER" id="PTHR31246:SF5">
    <property type="entry name" value="MICROTUBULE-ASSOCIATED PROTEIN 70-5"/>
    <property type="match status" value="1"/>
</dbReference>
<reference evidence="7" key="1">
    <citation type="submission" date="2024-03" db="EMBL/GenBank/DDBJ databases">
        <title>WGS assembly of Saponaria officinalis var. Norfolk2.</title>
        <authorList>
            <person name="Jenkins J."/>
            <person name="Shu S."/>
            <person name="Grimwood J."/>
            <person name="Barry K."/>
            <person name="Goodstein D."/>
            <person name="Schmutz J."/>
            <person name="Leebens-Mack J."/>
            <person name="Osbourn A."/>
        </authorList>
    </citation>
    <scope>NUCLEOTIDE SEQUENCE [LARGE SCALE GENOMIC DNA]</scope>
    <source>
        <strain evidence="7">JIC</strain>
    </source>
</reference>
<evidence type="ECO:0000256" key="3">
    <source>
        <dbReference type="ARBA" id="ARBA00022490"/>
    </source>
</evidence>
<accession>A0AAW1HKN3</accession>
<name>A0AAW1HKN3_SAPOF</name>
<dbReference type="GO" id="GO:0005874">
    <property type="term" value="C:microtubule"/>
    <property type="evidence" value="ECO:0007669"/>
    <property type="project" value="UniProtKB-KW"/>
</dbReference>
<keyword evidence="6" id="KW-0206">Cytoskeleton</keyword>
<keyword evidence="5" id="KW-0175">Coiled coil</keyword>
<organism evidence="7 8">
    <name type="scientific">Saponaria officinalis</name>
    <name type="common">Common soapwort</name>
    <name type="synonym">Lychnis saponaria</name>
    <dbReference type="NCBI Taxonomy" id="3572"/>
    <lineage>
        <taxon>Eukaryota</taxon>
        <taxon>Viridiplantae</taxon>
        <taxon>Streptophyta</taxon>
        <taxon>Embryophyta</taxon>
        <taxon>Tracheophyta</taxon>
        <taxon>Spermatophyta</taxon>
        <taxon>Magnoliopsida</taxon>
        <taxon>eudicotyledons</taxon>
        <taxon>Gunneridae</taxon>
        <taxon>Pentapetalae</taxon>
        <taxon>Caryophyllales</taxon>
        <taxon>Caryophyllaceae</taxon>
        <taxon>Caryophylleae</taxon>
        <taxon>Saponaria</taxon>
    </lineage>
</organism>
<evidence type="ECO:0000256" key="2">
    <source>
        <dbReference type="ARBA" id="ARBA00008825"/>
    </source>
</evidence>
<sequence>MIDEMTDDSSSAGFKDNMKTREGSEDVVSGFLYDRLQKEVISLRMTCQVKDDGLSAKDDEIKVIAIRKPAQSSKWKNGWQQSGLEIKKKSNMLLYARYDNKEICGEKGRSSAQEGGLGVVVLLRGRGFLSRSEEEQKTRLKKASLFMKDGVKMMHLKMSMVGTLKGTKPIQAGKGNRDDVLLVS</sequence>
<dbReference type="Pfam" id="PF07058">
    <property type="entry name" value="MAP70"/>
    <property type="match status" value="1"/>
</dbReference>
<proteinExistence type="inferred from homology"/>
<evidence type="ECO:0000256" key="5">
    <source>
        <dbReference type="ARBA" id="ARBA00023054"/>
    </source>
</evidence>
<dbReference type="AlphaFoldDB" id="A0AAW1HKN3"/>
<comment type="caution">
    <text evidence="7">The sequence shown here is derived from an EMBL/GenBank/DDBJ whole genome shotgun (WGS) entry which is preliminary data.</text>
</comment>